<evidence type="ECO:0000256" key="1">
    <source>
        <dbReference type="SAM" id="MobiDB-lite"/>
    </source>
</evidence>
<name>A0A8S9GS07_BRACR</name>
<feature type="compositionally biased region" description="Low complexity" evidence="1">
    <location>
        <begin position="27"/>
        <end position="41"/>
    </location>
</feature>
<dbReference type="EMBL" id="QGKY02001925">
    <property type="protein sequence ID" value="KAF2548319.1"/>
    <property type="molecule type" value="Genomic_DNA"/>
</dbReference>
<gene>
    <name evidence="2" type="ORF">F2Q70_00022273</name>
</gene>
<proteinExistence type="predicted"/>
<protein>
    <submittedName>
        <fullName evidence="2">Uncharacterized protein</fullName>
    </submittedName>
</protein>
<feature type="region of interest" description="Disordered" evidence="1">
    <location>
        <begin position="1"/>
        <end position="41"/>
    </location>
</feature>
<comment type="caution">
    <text evidence="2">The sequence shown here is derived from an EMBL/GenBank/DDBJ whole genome shotgun (WGS) entry which is preliminary data.</text>
</comment>
<dbReference type="AlphaFoldDB" id="A0A8S9GS07"/>
<sequence length="60" mass="6664">MNAAAKPTTAPKAPEARQEPRQPATGSKSNQQKSSSMSSNQQKSFVYCRFKQYLIVETTK</sequence>
<accession>A0A8S9GS07</accession>
<reference evidence="2" key="1">
    <citation type="submission" date="2019-12" db="EMBL/GenBank/DDBJ databases">
        <title>Genome sequencing and annotation of Brassica cretica.</title>
        <authorList>
            <person name="Studholme D.J."/>
            <person name="Sarris P.F."/>
        </authorList>
    </citation>
    <scope>NUCLEOTIDE SEQUENCE</scope>
    <source>
        <strain evidence="2">PFS-102/07</strain>
        <tissue evidence="2">Leaf</tissue>
    </source>
</reference>
<feature type="compositionally biased region" description="Low complexity" evidence="1">
    <location>
        <begin position="1"/>
        <end position="13"/>
    </location>
</feature>
<organism evidence="2">
    <name type="scientific">Brassica cretica</name>
    <name type="common">Mustard</name>
    <dbReference type="NCBI Taxonomy" id="69181"/>
    <lineage>
        <taxon>Eukaryota</taxon>
        <taxon>Viridiplantae</taxon>
        <taxon>Streptophyta</taxon>
        <taxon>Embryophyta</taxon>
        <taxon>Tracheophyta</taxon>
        <taxon>Spermatophyta</taxon>
        <taxon>Magnoliopsida</taxon>
        <taxon>eudicotyledons</taxon>
        <taxon>Gunneridae</taxon>
        <taxon>Pentapetalae</taxon>
        <taxon>rosids</taxon>
        <taxon>malvids</taxon>
        <taxon>Brassicales</taxon>
        <taxon>Brassicaceae</taxon>
        <taxon>Brassiceae</taxon>
        <taxon>Brassica</taxon>
    </lineage>
</organism>
<evidence type="ECO:0000313" key="2">
    <source>
        <dbReference type="EMBL" id="KAF2548319.1"/>
    </source>
</evidence>